<reference evidence="1 2" key="1">
    <citation type="submission" date="2016-10" db="EMBL/GenBank/DDBJ databases">
        <authorList>
            <person name="Varghese N."/>
            <person name="Submissions S."/>
        </authorList>
    </citation>
    <scope>NUCLEOTIDE SEQUENCE [LARGE SCALE GENOMIC DNA]</scope>
    <source>
        <strain evidence="1 2">DSM 21822</strain>
    </source>
</reference>
<name>A0A1I3Z9A6_9HYPH</name>
<evidence type="ECO:0000313" key="2">
    <source>
        <dbReference type="Proteomes" id="UP000323300"/>
    </source>
</evidence>
<dbReference type="RefSeq" id="WP_149760408.1">
    <property type="nucleotide sequence ID" value="NZ_BSPE01000031.1"/>
</dbReference>
<gene>
    <name evidence="1" type="ORF">SAMN04488498_10637</name>
</gene>
<dbReference type="Proteomes" id="UP000323300">
    <property type="component" value="Unassembled WGS sequence"/>
</dbReference>
<dbReference type="EMBL" id="FOSL01000006">
    <property type="protein sequence ID" value="SFK40738.1"/>
    <property type="molecule type" value="Genomic_DNA"/>
</dbReference>
<accession>A0A1I3Z9A6</accession>
<sequence length="65" mass="7086">MFERISIIATEIAGTIARGFPAAAVTEAACERWMRDPLSHPTLDAMSPLELADLPPAALRSYSRE</sequence>
<protein>
    <submittedName>
        <fullName evidence="1">Uncharacterized protein</fullName>
    </submittedName>
</protein>
<dbReference type="AlphaFoldDB" id="A0A1I3Z9A6"/>
<organism evidence="1 2">
    <name type="scientific">Neomesorhizobium albiziae</name>
    <dbReference type="NCBI Taxonomy" id="335020"/>
    <lineage>
        <taxon>Bacteria</taxon>
        <taxon>Pseudomonadati</taxon>
        <taxon>Pseudomonadota</taxon>
        <taxon>Alphaproteobacteria</taxon>
        <taxon>Hyphomicrobiales</taxon>
        <taxon>Phyllobacteriaceae</taxon>
        <taxon>Neomesorhizobium</taxon>
    </lineage>
</organism>
<dbReference type="OrthoDB" id="8398417at2"/>
<proteinExistence type="predicted"/>
<keyword evidence="2" id="KW-1185">Reference proteome</keyword>
<evidence type="ECO:0000313" key="1">
    <source>
        <dbReference type="EMBL" id="SFK40738.1"/>
    </source>
</evidence>